<evidence type="ECO:0000313" key="3">
    <source>
        <dbReference type="Proteomes" id="UP000694843"/>
    </source>
</evidence>
<dbReference type="AlphaFoldDB" id="A0A8B7N0R9"/>
<reference evidence="4" key="1">
    <citation type="submission" date="2025-08" db="UniProtKB">
        <authorList>
            <consortium name="RefSeq"/>
        </authorList>
    </citation>
    <scope>IDENTIFICATION</scope>
</reference>
<dbReference type="GeneID" id="108664954"/>
<accession>A0A8B7N0R9</accession>
<sequence>MLVNHLLKCHPKVPLCSVQELNQPLPNTKLNYKCPYCQKYYRSNVRRNQHISKTHPGKDTVKPNAAVELAPPDVSDSSADGCVANEASYRYAAKCTLCQREYLTNAKLYQHFRRHHPDVCLPSRVPEIAALDPGHRVGLTASEELGSANRNAVNLPTNKASVKKARASNGSSIAYDSTPMLALAKGSNTGTSTTDFSDG</sequence>
<dbReference type="KEGG" id="hazt:108664954"/>
<name>A0A8B7N0R9_HYAAZ</name>
<feature type="non-terminal residue" evidence="4">
    <location>
        <position position="199"/>
    </location>
</feature>
<keyword evidence="1" id="KW-0863">Zinc-finger</keyword>
<protein>
    <submittedName>
        <fullName evidence="4">PR domain zinc finger protein 10</fullName>
    </submittedName>
</protein>
<proteinExistence type="predicted"/>
<evidence type="ECO:0000313" key="4">
    <source>
        <dbReference type="RefSeq" id="XP_018007140.1"/>
    </source>
</evidence>
<dbReference type="RefSeq" id="XP_018007140.1">
    <property type="nucleotide sequence ID" value="XM_018151651.1"/>
</dbReference>
<dbReference type="PROSITE" id="PS50157">
    <property type="entry name" value="ZINC_FINGER_C2H2_2"/>
    <property type="match status" value="1"/>
</dbReference>
<dbReference type="OrthoDB" id="3535323at2759"/>
<evidence type="ECO:0000256" key="1">
    <source>
        <dbReference type="PROSITE-ProRule" id="PRU00042"/>
    </source>
</evidence>
<gene>
    <name evidence="4" type="primary">LOC108664954</name>
</gene>
<keyword evidence="3" id="KW-1185">Reference proteome</keyword>
<organism evidence="3 4">
    <name type="scientific">Hyalella azteca</name>
    <name type="common">Amphipod</name>
    <dbReference type="NCBI Taxonomy" id="294128"/>
    <lineage>
        <taxon>Eukaryota</taxon>
        <taxon>Metazoa</taxon>
        <taxon>Ecdysozoa</taxon>
        <taxon>Arthropoda</taxon>
        <taxon>Crustacea</taxon>
        <taxon>Multicrustacea</taxon>
        <taxon>Malacostraca</taxon>
        <taxon>Eumalacostraca</taxon>
        <taxon>Peracarida</taxon>
        <taxon>Amphipoda</taxon>
        <taxon>Senticaudata</taxon>
        <taxon>Talitrida</taxon>
        <taxon>Talitroidea</taxon>
        <taxon>Hyalellidae</taxon>
        <taxon>Hyalella</taxon>
    </lineage>
</organism>
<dbReference type="Proteomes" id="UP000694843">
    <property type="component" value="Unplaced"/>
</dbReference>
<dbReference type="GO" id="GO:0008270">
    <property type="term" value="F:zinc ion binding"/>
    <property type="evidence" value="ECO:0007669"/>
    <property type="project" value="UniProtKB-KW"/>
</dbReference>
<keyword evidence="1" id="KW-0862">Zinc</keyword>
<dbReference type="Gene3D" id="3.30.160.60">
    <property type="entry name" value="Classic Zinc Finger"/>
    <property type="match status" value="1"/>
</dbReference>
<keyword evidence="1" id="KW-0479">Metal-binding</keyword>
<feature type="domain" description="C2H2-type" evidence="2">
    <location>
        <begin position="32"/>
        <end position="60"/>
    </location>
</feature>
<dbReference type="PROSITE" id="PS00028">
    <property type="entry name" value="ZINC_FINGER_C2H2_1"/>
    <property type="match status" value="1"/>
</dbReference>
<evidence type="ECO:0000259" key="2">
    <source>
        <dbReference type="PROSITE" id="PS50157"/>
    </source>
</evidence>
<dbReference type="SMART" id="SM00355">
    <property type="entry name" value="ZnF_C2H2"/>
    <property type="match status" value="2"/>
</dbReference>
<dbReference type="InterPro" id="IPR013087">
    <property type="entry name" value="Znf_C2H2_type"/>
</dbReference>